<gene>
    <name evidence="1" type="ORF">PAHAL_3G265600</name>
</gene>
<evidence type="ECO:0000313" key="1">
    <source>
        <dbReference type="EMBL" id="PVH62334.1"/>
    </source>
</evidence>
<dbReference type="AlphaFoldDB" id="A0A2T8KJL4"/>
<organism evidence="1">
    <name type="scientific">Panicum hallii</name>
    <dbReference type="NCBI Taxonomy" id="206008"/>
    <lineage>
        <taxon>Eukaryota</taxon>
        <taxon>Viridiplantae</taxon>
        <taxon>Streptophyta</taxon>
        <taxon>Embryophyta</taxon>
        <taxon>Tracheophyta</taxon>
        <taxon>Spermatophyta</taxon>
        <taxon>Magnoliopsida</taxon>
        <taxon>Liliopsida</taxon>
        <taxon>Poales</taxon>
        <taxon>Poaceae</taxon>
        <taxon>PACMAD clade</taxon>
        <taxon>Panicoideae</taxon>
        <taxon>Panicodae</taxon>
        <taxon>Paniceae</taxon>
        <taxon>Panicinae</taxon>
        <taxon>Panicum</taxon>
        <taxon>Panicum sect. Panicum</taxon>
    </lineage>
</organism>
<proteinExistence type="predicted"/>
<dbReference type="Proteomes" id="UP000243499">
    <property type="component" value="Chromosome 3"/>
</dbReference>
<sequence>MDAWKIDRLGFELHGVTHYVCKVGAPEIATAVWASVSGRHSMLGDRMITPLTNGTAPLAGSSPPPPPLLPPLYWHCKCRSIQNWIDFFFSW</sequence>
<name>A0A2T8KJL4_9POAL</name>
<protein>
    <submittedName>
        <fullName evidence="1">Uncharacterized protein</fullName>
    </submittedName>
</protein>
<dbReference type="Gramene" id="PVH62334">
    <property type="protein sequence ID" value="PVH62334"/>
    <property type="gene ID" value="PAHAL_3G265600"/>
</dbReference>
<accession>A0A2T8KJL4</accession>
<dbReference type="EMBL" id="CM008048">
    <property type="protein sequence ID" value="PVH62334.1"/>
    <property type="molecule type" value="Genomic_DNA"/>
</dbReference>
<reference evidence="1" key="1">
    <citation type="submission" date="2018-04" db="EMBL/GenBank/DDBJ databases">
        <title>WGS assembly of Panicum hallii.</title>
        <authorList>
            <person name="Lovell J."/>
            <person name="Jenkins J."/>
            <person name="Lowry D."/>
            <person name="Mamidi S."/>
            <person name="Sreedasyam A."/>
            <person name="Weng X."/>
            <person name="Barry K."/>
            <person name="Bonette J."/>
            <person name="Campitelli B."/>
            <person name="Daum C."/>
            <person name="Gordon S."/>
            <person name="Gould B."/>
            <person name="Lipzen A."/>
            <person name="Macqueen A."/>
            <person name="Palacio-Mejia J."/>
            <person name="Plott C."/>
            <person name="Shakirov E."/>
            <person name="Shu S."/>
            <person name="Yoshinaga Y."/>
            <person name="Zane M."/>
            <person name="Rokhsar D."/>
            <person name="Grimwood J."/>
            <person name="Schmutz J."/>
            <person name="Juenger T."/>
        </authorList>
    </citation>
    <scope>NUCLEOTIDE SEQUENCE [LARGE SCALE GENOMIC DNA]</scope>
    <source>
        <strain evidence="1">FIL2</strain>
    </source>
</reference>